<keyword evidence="1" id="KW-0472">Membrane</keyword>
<evidence type="ECO:0000313" key="2">
    <source>
        <dbReference type="EMBL" id="CRL22461.1"/>
    </source>
</evidence>
<feature type="transmembrane region" description="Helical" evidence="1">
    <location>
        <begin position="211"/>
        <end position="232"/>
    </location>
</feature>
<accession>A0A0G4P806</accession>
<gene>
    <name evidence="2" type="ORF">PCAMFM013_S007g000442</name>
</gene>
<feature type="transmembrane region" description="Helical" evidence="1">
    <location>
        <begin position="60"/>
        <end position="84"/>
    </location>
</feature>
<evidence type="ECO:0000313" key="3">
    <source>
        <dbReference type="Proteomes" id="UP000053732"/>
    </source>
</evidence>
<dbReference type="AlphaFoldDB" id="A0A0G4P806"/>
<name>A0A0G4P806_PENC3</name>
<proteinExistence type="predicted"/>
<protein>
    <submittedName>
        <fullName evidence="2">Str. FM013</fullName>
    </submittedName>
</protein>
<dbReference type="EMBL" id="HG793140">
    <property type="protein sequence ID" value="CRL22461.1"/>
    <property type="molecule type" value="Genomic_DNA"/>
</dbReference>
<dbReference type="Proteomes" id="UP000053732">
    <property type="component" value="Unassembled WGS sequence"/>
</dbReference>
<feature type="transmembrane region" description="Helical" evidence="1">
    <location>
        <begin position="144"/>
        <end position="167"/>
    </location>
</feature>
<sequence length="242" mass="27043">MGFRSYPQRLANVLTTRRWEYLAVSCGSLCITLFVIGFAISGNIPPTAPWWDAKRVHAHYWAHVKGSQASSVFFMVGGAIYVAYSAALTRQIRKIPEIDPIIGDLQLASAAAGFSAFMLGAVAMGLLTFRDYGPELTQLLNDLFWMAMFLTWPIFLVQMWSVAWASLSDKSSNPVLPRSMGVVNFVAPIVFALSSGIHIHHTGPMAWNGGLVFWPTMVAFGLQVNIDTWYMWRNVEDRRHLP</sequence>
<feature type="transmembrane region" description="Helical" evidence="1">
    <location>
        <begin position="179"/>
        <end position="199"/>
    </location>
</feature>
<evidence type="ECO:0000256" key="1">
    <source>
        <dbReference type="SAM" id="Phobius"/>
    </source>
</evidence>
<feature type="transmembrane region" description="Helical" evidence="1">
    <location>
        <begin position="105"/>
        <end position="129"/>
    </location>
</feature>
<keyword evidence="1" id="KW-1133">Transmembrane helix</keyword>
<keyword evidence="3" id="KW-1185">Reference proteome</keyword>
<reference evidence="2 3" key="1">
    <citation type="journal article" date="2014" name="Nat. Commun.">
        <title>Multiple recent horizontal transfers of a large genomic region in cheese making fungi.</title>
        <authorList>
            <person name="Cheeseman K."/>
            <person name="Ropars J."/>
            <person name="Renault P."/>
            <person name="Dupont J."/>
            <person name="Gouzy J."/>
            <person name="Branca A."/>
            <person name="Abraham A.L."/>
            <person name="Ceppi M."/>
            <person name="Conseiller E."/>
            <person name="Debuchy R."/>
            <person name="Malagnac F."/>
            <person name="Goarin A."/>
            <person name="Silar P."/>
            <person name="Lacoste S."/>
            <person name="Sallet E."/>
            <person name="Bensimon A."/>
            <person name="Giraud T."/>
            <person name="Brygoo Y."/>
        </authorList>
    </citation>
    <scope>NUCLEOTIDE SEQUENCE [LARGE SCALE GENOMIC DNA]</scope>
    <source>
        <strain evidence="3">FM 013</strain>
    </source>
</reference>
<organism evidence="2 3">
    <name type="scientific">Penicillium camemberti (strain FM 013)</name>
    <dbReference type="NCBI Taxonomy" id="1429867"/>
    <lineage>
        <taxon>Eukaryota</taxon>
        <taxon>Fungi</taxon>
        <taxon>Dikarya</taxon>
        <taxon>Ascomycota</taxon>
        <taxon>Pezizomycotina</taxon>
        <taxon>Eurotiomycetes</taxon>
        <taxon>Eurotiomycetidae</taxon>
        <taxon>Eurotiales</taxon>
        <taxon>Aspergillaceae</taxon>
        <taxon>Penicillium</taxon>
    </lineage>
</organism>
<keyword evidence="1" id="KW-0812">Transmembrane</keyword>
<feature type="transmembrane region" description="Helical" evidence="1">
    <location>
        <begin position="21"/>
        <end position="40"/>
    </location>
</feature>